<feature type="transmembrane region" description="Helical" evidence="1">
    <location>
        <begin position="26"/>
        <end position="54"/>
    </location>
</feature>
<evidence type="ECO:0000256" key="1">
    <source>
        <dbReference type="SAM" id="Phobius"/>
    </source>
</evidence>
<dbReference type="AlphaFoldDB" id="A0A1C3KQL0"/>
<organism evidence="2 3">
    <name type="scientific">Plasmodium ovale</name>
    <name type="common">malaria parasite P. ovale</name>
    <dbReference type="NCBI Taxonomy" id="36330"/>
    <lineage>
        <taxon>Eukaryota</taxon>
        <taxon>Sar</taxon>
        <taxon>Alveolata</taxon>
        <taxon>Apicomplexa</taxon>
        <taxon>Aconoidasida</taxon>
        <taxon>Haemosporida</taxon>
        <taxon>Plasmodiidae</taxon>
        <taxon>Plasmodium</taxon>
        <taxon>Plasmodium (Plasmodium)</taxon>
    </lineage>
</organism>
<dbReference type="VEuPathDB" id="PlasmoDB:POWCR01_070019200"/>
<dbReference type="Proteomes" id="UP000243200">
    <property type="component" value="Chromosome 7"/>
</dbReference>
<dbReference type="EMBL" id="LT594511">
    <property type="protein sequence ID" value="SBT76365.1"/>
    <property type="molecule type" value="Genomic_DNA"/>
</dbReference>
<dbReference type="OrthoDB" id="370912at2759"/>
<accession>A0A1C3KQL0</accession>
<feature type="transmembrane region" description="Helical" evidence="1">
    <location>
        <begin position="124"/>
        <end position="149"/>
    </location>
</feature>
<feature type="transmembrane region" description="Helical" evidence="1">
    <location>
        <begin position="75"/>
        <end position="93"/>
    </location>
</feature>
<name>A0A1C3KQL0_PLAOA</name>
<evidence type="ECO:0000313" key="3">
    <source>
        <dbReference type="Proteomes" id="UP000243200"/>
    </source>
</evidence>
<gene>
    <name evidence="2" type="primary">PowCR01_070019200</name>
    <name evidence="2" type="ORF">POWCR01_070019200</name>
</gene>
<protein>
    <submittedName>
        <fullName evidence="2">Uncharacterized protein</fullName>
    </submittedName>
</protein>
<keyword evidence="1" id="KW-1133">Transmembrane helix</keyword>
<evidence type="ECO:0000313" key="2">
    <source>
        <dbReference type="EMBL" id="SBT76365.1"/>
    </source>
</evidence>
<keyword evidence="1" id="KW-0812">Transmembrane</keyword>
<proteinExistence type="predicted"/>
<dbReference type="VEuPathDB" id="PlasmoDB:PocGH01_07024600"/>
<keyword evidence="1" id="KW-0472">Membrane</keyword>
<feature type="transmembrane region" description="Helical" evidence="1">
    <location>
        <begin position="268"/>
        <end position="293"/>
    </location>
</feature>
<reference evidence="2 3" key="1">
    <citation type="submission" date="2016-06" db="EMBL/GenBank/DDBJ databases">
        <authorList>
            <consortium name="Pathogen Informatics"/>
        </authorList>
    </citation>
    <scope>NUCLEOTIDE SEQUENCE [LARGE SCALE GENOMIC DNA]</scope>
    <source>
        <strain evidence="2">PowCR01</strain>
    </source>
</reference>
<sequence>MLCLERLNALIESKYTLSNWKKKKFIWRYSLFFSIFYISLTLGILYTLIVRLLISSEKFSNHACNSSKIISIKRIYMVLLIFIILMGFLNFLISRLTHLYSRFTNSGFFNLGIYYRVVGFLIKYISWILSLIYISWISFLIINIITIFYDSEKWCSIKYNTYGMDAFNNCLLLKNGDTGCQIAKDVINLRSKESCSDFNVLKMQSFLFLVRASPNLTCTLKDKKLCDFFVDFLKSKQSSWDSFPNCLGNTTDLTEEYFLESSHLKSDIYLFSVSIIFFWFITTVILFALFIIVKVNTPIDSSFIINEERLNFFFKFTRSLDVWR</sequence>